<dbReference type="Proteomes" id="UP000306102">
    <property type="component" value="Unassembled WGS sequence"/>
</dbReference>
<dbReference type="SUPFAM" id="SSF101447">
    <property type="entry name" value="Formin homology 2 domain (FH2 domain)"/>
    <property type="match status" value="1"/>
</dbReference>
<sequence length="277" mass="31349">MSTIYNLRYLGANNEILAGLLRALCCVWLGNLKRDLEREREKACETSLGDHLLAVLVPVISSCLVKARIFVLDEATASVDSATDNLIQKIIRTNFRDCTVCTIAHCIPTVIDSDLVLVLSEVTTAKHNTFALNQIFQDSSIFFDVLEMMKTQGDYSMQEYISNLDPQDMQVDPQDIVMVNDLRCNLNTINAAAREVKESAKLRQVMQTILTIGNALNQAMEKPMIRFNINQVSNYSYGEAEALTNDIEEECQIFGEVLKIKKITDNFQDEVYLHNFY</sequence>
<dbReference type="GO" id="GO:0042626">
    <property type="term" value="F:ATPase-coupled transmembrane transporter activity"/>
    <property type="evidence" value="ECO:0007669"/>
    <property type="project" value="TreeGrafter"/>
</dbReference>
<dbReference type="STRING" id="542762.A0A4V3WLB5"/>
<dbReference type="InterPro" id="IPR050173">
    <property type="entry name" value="ABC_transporter_C-like"/>
</dbReference>
<dbReference type="PANTHER" id="PTHR24223:SF189">
    <property type="entry name" value="ABC TRANSPORTER C FAMILY MEMBER 5"/>
    <property type="match status" value="1"/>
</dbReference>
<accession>A0A4V3WLB5</accession>
<evidence type="ECO:0000256" key="2">
    <source>
        <dbReference type="ARBA" id="ARBA00022840"/>
    </source>
</evidence>
<evidence type="ECO:0008006" key="5">
    <source>
        <dbReference type="Google" id="ProtNLM"/>
    </source>
</evidence>
<comment type="caution">
    <text evidence="3">The sequence shown here is derived from an EMBL/GenBank/DDBJ whole genome shotgun (WGS) entry which is preliminary data.</text>
</comment>
<dbReference type="Gene3D" id="3.40.50.300">
    <property type="entry name" value="P-loop containing nucleotide triphosphate hydrolases"/>
    <property type="match status" value="1"/>
</dbReference>
<dbReference type="InterPro" id="IPR027417">
    <property type="entry name" value="P-loop_NTPase"/>
</dbReference>
<dbReference type="InterPro" id="IPR042201">
    <property type="entry name" value="FH2_Formin_sf"/>
</dbReference>
<reference evidence="3 4" key="1">
    <citation type="journal article" date="2018" name="Proc. Natl. Acad. Sci. U.S.A.">
        <title>Draft genome sequence of Camellia sinensis var. sinensis provides insights into the evolution of the tea genome and tea quality.</title>
        <authorList>
            <person name="Wei C."/>
            <person name="Yang H."/>
            <person name="Wang S."/>
            <person name="Zhao J."/>
            <person name="Liu C."/>
            <person name="Gao L."/>
            <person name="Xia E."/>
            <person name="Lu Y."/>
            <person name="Tai Y."/>
            <person name="She G."/>
            <person name="Sun J."/>
            <person name="Cao H."/>
            <person name="Tong W."/>
            <person name="Gao Q."/>
            <person name="Li Y."/>
            <person name="Deng W."/>
            <person name="Jiang X."/>
            <person name="Wang W."/>
            <person name="Chen Q."/>
            <person name="Zhang S."/>
            <person name="Li H."/>
            <person name="Wu J."/>
            <person name="Wang P."/>
            <person name="Li P."/>
            <person name="Shi C."/>
            <person name="Zheng F."/>
            <person name="Jian J."/>
            <person name="Huang B."/>
            <person name="Shan D."/>
            <person name="Shi M."/>
            <person name="Fang C."/>
            <person name="Yue Y."/>
            <person name="Li F."/>
            <person name="Li D."/>
            <person name="Wei S."/>
            <person name="Han B."/>
            <person name="Jiang C."/>
            <person name="Yin Y."/>
            <person name="Xia T."/>
            <person name="Zhang Z."/>
            <person name="Bennetzen J.L."/>
            <person name="Zhao S."/>
            <person name="Wan X."/>
        </authorList>
    </citation>
    <scope>NUCLEOTIDE SEQUENCE [LARGE SCALE GENOMIC DNA]</scope>
    <source>
        <strain evidence="4">cv. Shuchazao</strain>
        <tissue evidence="3">Leaf</tissue>
    </source>
</reference>
<keyword evidence="2" id="KW-0067">ATP-binding</keyword>
<protein>
    <recommendedName>
        <fullName evidence="5">ABC transporter domain-containing protein</fullName>
    </recommendedName>
</protein>
<evidence type="ECO:0000313" key="4">
    <source>
        <dbReference type="Proteomes" id="UP000306102"/>
    </source>
</evidence>
<organism evidence="3 4">
    <name type="scientific">Camellia sinensis var. sinensis</name>
    <name type="common">China tea</name>
    <dbReference type="NCBI Taxonomy" id="542762"/>
    <lineage>
        <taxon>Eukaryota</taxon>
        <taxon>Viridiplantae</taxon>
        <taxon>Streptophyta</taxon>
        <taxon>Embryophyta</taxon>
        <taxon>Tracheophyta</taxon>
        <taxon>Spermatophyta</taxon>
        <taxon>Magnoliopsida</taxon>
        <taxon>eudicotyledons</taxon>
        <taxon>Gunneridae</taxon>
        <taxon>Pentapetalae</taxon>
        <taxon>asterids</taxon>
        <taxon>Ericales</taxon>
        <taxon>Theaceae</taxon>
        <taxon>Camellia</taxon>
    </lineage>
</organism>
<proteinExistence type="predicted"/>
<name>A0A4V3WLB5_CAMSN</name>
<dbReference type="SUPFAM" id="SSF52540">
    <property type="entry name" value="P-loop containing nucleoside triphosphate hydrolases"/>
    <property type="match status" value="1"/>
</dbReference>
<dbReference type="GO" id="GO:0005524">
    <property type="term" value="F:ATP binding"/>
    <property type="evidence" value="ECO:0007669"/>
    <property type="project" value="UniProtKB-KW"/>
</dbReference>
<keyword evidence="4" id="KW-1185">Reference proteome</keyword>
<dbReference type="AlphaFoldDB" id="A0A4V3WLB5"/>
<evidence type="ECO:0000256" key="1">
    <source>
        <dbReference type="ARBA" id="ARBA00022741"/>
    </source>
</evidence>
<dbReference type="EMBL" id="SDRB02010812">
    <property type="protein sequence ID" value="THG04107.1"/>
    <property type="molecule type" value="Genomic_DNA"/>
</dbReference>
<evidence type="ECO:0000313" key="3">
    <source>
        <dbReference type="EMBL" id="THG04107.1"/>
    </source>
</evidence>
<keyword evidence="1" id="KW-0547">Nucleotide-binding</keyword>
<dbReference type="PANTHER" id="PTHR24223">
    <property type="entry name" value="ATP-BINDING CASSETTE SUB-FAMILY C"/>
    <property type="match status" value="1"/>
</dbReference>
<dbReference type="Gene3D" id="1.20.58.2220">
    <property type="entry name" value="Formin, FH2 domain"/>
    <property type="match status" value="1"/>
</dbReference>
<dbReference type="GO" id="GO:0016020">
    <property type="term" value="C:membrane"/>
    <property type="evidence" value="ECO:0007669"/>
    <property type="project" value="TreeGrafter"/>
</dbReference>
<gene>
    <name evidence="3" type="ORF">TEA_025429</name>
</gene>